<keyword evidence="8" id="KW-1185">Reference proteome</keyword>
<dbReference type="GO" id="GO:0045892">
    <property type="term" value="P:negative regulation of DNA-templated transcription"/>
    <property type="evidence" value="ECO:0007669"/>
    <property type="project" value="UniProtKB-ARBA"/>
</dbReference>
<dbReference type="PRINTS" id="PR00455">
    <property type="entry name" value="HTHTETR"/>
</dbReference>
<dbReference type="FunFam" id="1.10.10.60:FF:000141">
    <property type="entry name" value="TetR family transcriptional regulator"/>
    <property type="match status" value="1"/>
</dbReference>
<reference evidence="7" key="1">
    <citation type="submission" date="2016-02" db="EMBL/GenBank/DDBJ databases">
        <title>Genome sequence of Bacillus trypoxylicola KCTC 13244(T).</title>
        <authorList>
            <person name="Jeong H."/>
            <person name="Park S.-H."/>
            <person name="Choi S.-K."/>
        </authorList>
    </citation>
    <scope>NUCLEOTIDE SEQUENCE [LARGE SCALE GENOMIC DNA]</scope>
    <source>
        <strain evidence="7">KCTC 13244</strain>
    </source>
</reference>
<evidence type="ECO:0000313" key="8">
    <source>
        <dbReference type="Proteomes" id="UP000075806"/>
    </source>
</evidence>
<dbReference type="STRING" id="519424.AZF04_11645"/>
<dbReference type="EMBL" id="LTAO01000037">
    <property type="protein sequence ID" value="KYG26983.1"/>
    <property type="molecule type" value="Genomic_DNA"/>
</dbReference>
<dbReference type="SUPFAM" id="SSF46689">
    <property type="entry name" value="Homeodomain-like"/>
    <property type="match status" value="1"/>
</dbReference>
<evidence type="ECO:0000256" key="2">
    <source>
        <dbReference type="ARBA" id="ARBA00023015"/>
    </source>
</evidence>
<dbReference type="PROSITE" id="PS50977">
    <property type="entry name" value="HTH_TETR_2"/>
    <property type="match status" value="1"/>
</dbReference>
<proteinExistence type="predicted"/>
<dbReference type="PANTHER" id="PTHR43479:SF11">
    <property type="entry name" value="ACREF_ENVCD OPERON REPRESSOR-RELATED"/>
    <property type="match status" value="1"/>
</dbReference>
<dbReference type="InterPro" id="IPR009057">
    <property type="entry name" value="Homeodomain-like_sf"/>
</dbReference>
<keyword evidence="2" id="KW-0805">Transcription regulation</keyword>
<dbReference type="AlphaFoldDB" id="A0A162CX07"/>
<evidence type="ECO:0000256" key="5">
    <source>
        <dbReference type="PROSITE-ProRule" id="PRU00335"/>
    </source>
</evidence>
<name>A0A162CX07_9BACI</name>
<dbReference type="GO" id="GO:0003677">
    <property type="term" value="F:DNA binding"/>
    <property type="evidence" value="ECO:0007669"/>
    <property type="project" value="UniProtKB-UniRule"/>
</dbReference>
<evidence type="ECO:0000256" key="4">
    <source>
        <dbReference type="ARBA" id="ARBA00023163"/>
    </source>
</evidence>
<organism evidence="7 8">
    <name type="scientific">Alkalihalobacillus trypoxylicola</name>
    <dbReference type="NCBI Taxonomy" id="519424"/>
    <lineage>
        <taxon>Bacteria</taxon>
        <taxon>Bacillati</taxon>
        <taxon>Bacillota</taxon>
        <taxon>Bacilli</taxon>
        <taxon>Bacillales</taxon>
        <taxon>Bacillaceae</taxon>
        <taxon>Alkalihalobacillus</taxon>
    </lineage>
</organism>
<keyword evidence="1" id="KW-0678">Repressor</keyword>
<accession>A0A162CX07</accession>
<dbReference type="OrthoDB" id="9814200at2"/>
<evidence type="ECO:0000256" key="3">
    <source>
        <dbReference type="ARBA" id="ARBA00023125"/>
    </source>
</evidence>
<feature type="domain" description="HTH tetR-type" evidence="6">
    <location>
        <begin position="12"/>
        <end position="72"/>
    </location>
</feature>
<comment type="caution">
    <text evidence="7">The sequence shown here is derived from an EMBL/GenBank/DDBJ whole genome shotgun (WGS) entry which is preliminary data.</text>
</comment>
<sequence length="194" mass="23058">MMKKLTRVEELERTRKRILDVAEDLFMEKGFRAVSTREIAQHAKVTQPTLYHHFKDKESLYMVMLERFVLSIQKKLKQVSKDDMAKAIEEMLIILSIEHPSSIMLMMHDISLELSEENKYKIYSIWRQTYLEPFMDLFERNEKKHLRKQITPEQAARFCLFTLGQAMLSKGNPESLKEQFKTHVDIILYGTIEN</sequence>
<dbReference type="PANTHER" id="PTHR43479">
    <property type="entry name" value="ACREF/ENVCD OPERON REPRESSOR-RELATED"/>
    <property type="match status" value="1"/>
</dbReference>
<protein>
    <submittedName>
        <fullName evidence="7">Transcriptional regulator</fullName>
    </submittedName>
</protein>
<evidence type="ECO:0000259" key="6">
    <source>
        <dbReference type="PROSITE" id="PS50977"/>
    </source>
</evidence>
<dbReference type="PROSITE" id="PS01081">
    <property type="entry name" value="HTH_TETR_1"/>
    <property type="match status" value="1"/>
</dbReference>
<dbReference type="InterPro" id="IPR050624">
    <property type="entry name" value="HTH-type_Tx_Regulator"/>
</dbReference>
<dbReference type="InterPro" id="IPR023772">
    <property type="entry name" value="DNA-bd_HTH_TetR-type_CS"/>
</dbReference>
<dbReference type="InterPro" id="IPR001647">
    <property type="entry name" value="HTH_TetR"/>
</dbReference>
<dbReference type="Pfam" id="PF00440">
    <property type="entry name" value="TetR_N"/>
    <property type="match status" value="1"/>
</dbReference>
<evidence type="ECO:0000313" key="7">
    <source>
        <dbReference type="EMBL" id="KYG26983.1"/>
    </source>
</evidence>
<keyword evidence="3 5" id="KW-0238">DNA-binding</keyword>
<feature type="DNA-binding region" description="H-T-H motif" evidence="5">
    <location>
        <begin position="35"/>
        <end position="54"/>
    </location>
</feature>
<dbReference type="Proteomes" id="UP000075806">
    <property type="component" value="Unassembled WGS sequence"/>
</dbReference>
<gene>
    <name evidence="7" type="ORF">AZF04_11645</name>
</gene>
<evidence type="ECO:0000256" key="1">
    <source>
        <dbReference type="ARBA" id="ARBA00022491"/>
    </source>
</evidence>
<dbReference type="Gene3D" id="1.10.357.10">
    <property type="entry name" value="Tetracycline Repressor, domain 2"/>
    <property type="match status" value="1"/>
</dbReference>
<keyword evidence="4" id="KW-0804">Transcription</keyword>